<dbReference type="EMBL" id="KV003904">
    <property type="protein sequence ID" value="KZV36331.1"/>
    <property type="molecule type" value="Genomic_DNA"/>
</dbReference>
<proteinExistence type="predicted"/>
<dbReference type="Proteomes" id="UP000250235">
    <property type="component" value="Unassembled WGS sequence"/>
</dbReference>
<feature type="compositionally biased region" description="Polar residues" evidence="1">
    <location>
        <begin position="95"/>
        <end position="120"/>
    </location>
</feature>
<feature type="region of interest" description="Disordered" evidence="1">
    <location>
        <begin position="345"/>
        <end position="382"/>
    </location>
</feature>
<evidence type="ECO:0000313" key="2">
    <source>
        <dbReference type="EMBL" id="KZV36331.1"/>
    </source>
</evidence>
<dbReference type="AlphaFoldDB" id="A0A2Z7BP28"/>
<evidence type="ECO:0000256" key="1">
    <source>
        <dbReference type="SAM" id="MobiDB-lite"/>
    </source>
</evidence>
<feature type="compositionally biased region" description="Polar residues" evidence="1">
    <location>
        <begin position="369"/>
        <end position="382"/>
    </location>
</feature>
<feature type="region of interest" description="Disordered" evidence="1">
    <location>
        <begin position="189"/>
        <end position="211"/>
    </location>
</feature>
<protein>
    <submittedName>
        <fullName evidence="2">Uncharacterized protein</fullName>
    </submittedName>
</protein>
<evidence type="ECO:0000313" key="3">
    <source>
        <dbReference type="Proteomes" id="UP000250235"/>
    </source>
</evidence>
<feature type="compositionally biased region" description="Basic residues" evidence="1">
    <location>
        <begin position="350"/>
        <end position="367"/>
    </location>
</feature>
<keyword evidence="3" id="KW-1185">Reference proteome</keyword>
<gene>
    <name evidence="2" type="ORF">F511_27883</name>
</gene>
<reference evidence="2 3" key="1">
    <citation type="journal article" date="2015" name="Proc. Natl. Acad. Sci. U.S.A.">
        <title>The resurrection genome of Boea hygrometrica: A blueprint for survival of dehydration.</title>
        <authorList>
            <person name="Xiao L."/>
            <person name="Yang G."/>
            <person name="Zhang L."/>
            <person name="Yang X."/>
            <person name="Zhao S."/>
            <person name="Ji Z."/>
            <person name="Zhou Q."/>
            <person name="Hu M."/>
            <person name="Wang Y."/>
            <person name="Chen M."/>
            <person name="Xu Y."/>
            <person name="Jin H."/>
            <person name="Xiao X."/>
            <person name="Hu G."/>
            <person name="Bao F."/>
            <person name="Hu Y."/>
            <person name="Wan P."/>
            <person name="Li L."/>
            <person name="Deng X."/>
            <person name="Kuang T."/>
            <person name="Xiang C."/>
            <person name="Zhu J.K."/>
            <person name="Oliver M.J."/>
            <person name="He Y."/>
        </authorList>
    </citation>
    <scope>NUCLEOTIDE SEQUENCE [LARGE SCALE GENOMIC DNA]</scope>
    <source>
        <strain evidence="3">cv. XS01</strain>
    </source>
</reference>
<sequence>MSTLKAVKSAQFVPSSLKYLNRVLKSRCNLRPNQPDLPWLGKTRQRLPGTESVPETLKEYNATKIAQNNGGVRRQSTEKCYGEQCSRVREKGRQSGENIAKNSFQRKSQATDSNGNSTQLLMKEGPSTISADAKTKTQQIPQQLEAHASNRNSKQRALTKMLLLILVTNTNVEVHVSIAAARNHLLKNAQQSENDRSDISRNPRTPAASRSLPQVVLQPKKVAIERETLKEYNATKIAQNNGGVRRQSTEKCYGEQCSRVERKVDSREKILLTTDSNGNSTQLLMKEGPSTISADAKTKTQQIPQQFEAHASNRNSKQRALTKMLLLILVTNTNVEVHVSIAAASQHNATPKRRRFTKVHDHSRKRPGTQISPKTTAFTSKR</sequence>
<organism evidence="2 3">
    <name type="scientific">Dorcoceras hygrometricum</name>
    <dbReference type="NCBI Taxonomy" id="472368"/>
    <lineage>
        <taxon>Eukaryota</taxon>
        <taxon>Viridiplantae</taxon>
        <taxon>Streptophyta</taxon>
        <taxon>Embryophyta</taxon>
        <taxon>Tracheophyta</taxon>
        <taxon>Spermatophyta</taxon>
        <taxon>Magnoliopsida</taxon>
        <taxon>eudicotyledons</taxon>
        <taxon>Gunneridae</taxon>
        <taxon>Pentapetalae</taxon>
        <taxon>asterids</taxon>
        <taxon>lamiids</taxon>
        <taxon>Lamiales</taxon>
        <taxon>Gesneriaceae</taxon>
        <taxon>Didymocarpoideae</taxon>
        <taxon>Trichosporeae</taxon>
        <taxon>Loxocarpinae</taxon>
        <taxon>Dorcoceras</taxon>
    </lineage>
</organism>
<accession>A0A2Z7BP28</accession>
<name>A0A2Z7BP28_9LAMI</name>
<feature type="region of interest" description="Disordered" evidence="1">
    <location>
        <begin position="91"/>
        <end position="154"/>
    </location>
</feature>